<keyword evidence="2" id="KW-1185">Reference proteome</keyword>
<sequence>MADPSNGEFPRAGKTGEMRPVFSTESILLIRRFHESTLKIERIVSTGALFYQAVPHSVYDEDVRPSWRCCGLILLQTVLLIFIWKQSVEDNSDLTGWVAEKHDTDMRLNLSSHFAAPERVAKSRQTADDVYVKEIEKADCTEKSHKHARYCQ</sequence>
<dbReference type="AlphaFoldDB" id="A0A9N9AG45"/>
<comment type="caution">
    <text evidence="1">The sequence shown here is derived from an EMBL/GenBank/DDBJ whole genome shotgun (WGS) entry which is preliminary data.</text>
</comment>
<reference evidence="1" key="1">
    <citation type="submission" date="2021-06" db="EMBL/GenBank/DDBJ databases">
        <authorList>
            <person name="Kallberg Y."/>
            <person name="Tangrot J."/>
            <person name="Rosling A."/>
        </authorList>
    </citation>
    <scope>NUCLEOTIDE SEQUENCE</scope>
    <source>
        <strain evidence="1">BR232B</strain>
    </source>
</reference>
<evidence type="ECO:0000313" key="1">
    <source>
        <dbReference type="EMBL" id="CAG8531832.1"/>
    </source>
</evidence>
<protein>
    <submittedName>
        <fullName evidence="1">8534_t:CDS:1</fullName>
    </submittedName>
</protein>
<name>A0A9N9AG45_9GLOM</name>
<proteinExistence type="predicted"/>
<dbReference type="Proteomes" id="UP000789739">
    <property type="component" value="Unassembled WGS sequence"/>
</dbReference>
<gene>
    <name evidence="1" type="ORF">PBRASI_LOCUS4150</name>
</gene>
<organism evidence="1 2">
    <name type="scientific">Paraglomus brasilianum</name>
    <dbReference type="NCBI Taxonomy" id="144538"/>
    <lineage>
        <taxon>Eukaryota</taxon>
        <taxon>Fungi</taxon>
        <taxon>Fungi incertae sedis</taxon>
        <taxon>Mucoromycota</taxon>
        <taxon>Glomeromycotina</taxon>
        <taxon>Glomeromycetes</taxon>
        <taxon>Paraglomerales</taxon>
        <taxon>Paraglomeraceae</taxon>
        <taxon>Paraglomus</taxon>
    </lineage>
</organism>
<evidence type="ECO:0000313" key="2">
    <source>
        <dbReference type="Proteomes" id="UP000789739"/>
    </source>
</evidence>
<accession>A0A9N9AG45</accession>
<dbReference type="EMBL" id="CAJVPI010000413">
    <property type="protein sequence ID" value="CAG8531832.1"/>
    <property type="molecule type" value="Genomic_DNA"/>
</dbReference>